<dbReference type="InterPro" id="IPR020476">
    <property type="entry name" value="Nudix_hydrolase"/>
</dbReference>
<dbReference type="Pfam" id="PF00293">
    <property type="entry name" value="NUDIX"/>
    <property type="match status" value="1"/>
</dbReference>
<dbReference type="PROSITE" id="PS00893">
    <property type="entry name" value="NUDIX_BOX"/>
    <property type="match status" value="1"/>
</dbReference>
<keyword evidence="2 3" id="KW-0378">Hydrolase</keyword>
<name>A0A0V8GF35_9BACL</name>
<dbReference type="AlphaFoldDB" id="A0A0V8GF35"/>
<dbReference type="Gene3D" id="3.90.79.10">
    <property type="entry name" value="Nucleoside Triphosphate Pyrophosphohydrolase"/>
    <property type="match status" value="1"/>
</dbReference>
<evidence type="ECO:0000313" key="6">
    <source>
        <dbReference type="Proteomes" id="UP000053797"/>
    </source>
</evidence>
<dbReference type="PROSITE" id="PS51462">
    <property type="entry name" value="NUDIX"/>
    <property type="match status" value="1"/>
</dbReference>
<dbReference type="PRINTS" id="PR00502">
    <property type="entry name" value="NUDIXFAMILY"/>
</dbReference>
<evidence type="ECO:0000313" key="5">
    <source>
        <dbReference type="EMBL" id="KSU48783.1"/>
    </source>
</evidence>
<proteinExistence type="inferred from homology"/>
<dbReference type="RefSeq" id="WP_058265489.1">
    <property type="nucleotide sequence ID" value="NZ_FMYN01000003.1"/>
</dbReference>
<accession>A0A0V8GF35</accession>
<sequence length="145" mass="16822">MYPLYRIIVAIIRKGDQLLIVHNQSGQEKRWSLPGGQIESGETLEQALRREVEEETGLTVTSSSFAFLTENFMPTYQAHSLVTYFDCEVSGVLDSNDPDEEIIETKWINQTDLAEYITSEDVRLPLSAYLEEQHKGYYMFEEMKW</sequence>
<dbReference type="OrthoDB" id="9804563at2"/>
<evidence type="ECO:0000256" key="2">
    <source>
        <dbReference type="ARBA" id="ARBA00022801"/>
    </source>
</evidence>
<dbReference type="PANTHER" id="PTHR43046">
    <property type="entry name" value="GDP-MANNOSE MANNOSYL HYDROLASE"/>
    <property type="match status" value="1"/>
</dbReference>
<dbReference type="Proteomes" id="UP000053797">
    <property type="component" value="Unassembled WGS sequence"/>
</dbReference>
<evidence type="ECO:0000259" key="4">
    <source>
        <dbReference type="PROSITE" id="PS51462"/>
    </source>
</evidence>
<dbReference type="EMBL" id="LNQL01000003">
    <property type="protein sequence ID" value="KSU48783.1"/>
    <property type="molecule type" value="Genomic_DNA"/>
</dbReference>
<dbReference type="InterPro" id="IPR015797">
    <property type="entry name" value="NUDIX_hydrolase-like_dom_sf"/>
</dbReference>
<gene>
    <name evidence="5" type="ORF">AS033_10670</name>
</gene>
<dbReference type="SUPFAM" id="SSF55811">
    <property type="entry name" value="Nudix"/>
    <property type="match status" value="1"/>
</dbReference>
<dbReference type="GO" id="GO:0016787">
    <property type="term" value="F:hydrolase activity"/>
    <property type="evidence" value="ECO:0007669"/>
    <property type="project" value="UniProtKB-KW"/>
</dbReference>
<dbReference type="InterPro" id="IPR020084">
    <property type="entry name" value="NUDIX_hydrolase_CS"/>
</dbReference>
<comment type="caution">
    <text evidence="5">The sequence shown here is derived from an EMBL/GenBank/DDBJ whole genome shotgun (WGS) entry which is preliminary data.</text>
</comment>
<dbReference type="PANTHER" id="PTHR43046:SF14">
    <property type="entry name" value="MUTT_NUDIX FAMILY PROTEIN"/>
    <property type="match status" value="1"/>
</dbReference>
<feature type="domain" description="Nudix hydrolase" evidence="4">
    <location>
        <begin position="3"/>
        <end position="130"/>
    </location>
</feature>
<comment type="cofactor">
    <cofactor evidence="1">
        <name>Mg(2+)</name>
        <dbReference type="ChEBI" id="CHEBI:18420"/>
    </cofactor>
</comment>
<organism evidence="5 6">
    <name type="scientific">Exiguobacterium indicum</name>
    <dbReference type="NCBI Taxonomy" id="296995"/>
    <lineage>
        <taxon>Bacteria</taxon>
        <taxon>Bacillati</taxon>
        <taxon>Bacillota</taxon>
        <taxon>Bacilli</taxon>
        <taxon>Bacillales</taxon>
        <taxon>Bacillales Family XII. Incertae Sedis</taxon>
        <taxon>Exiguobacterium</taxon>
    </lineage>
</organism>
<evidence type="ECO:0000256" key="3">
    <source>
        <dbReference type="RuleBase" id="RU003476"/>
    </source>
</evidence>
<reference evidence="5 6" key="1">
    <citation type="journal article" date="2015" name="Int. J. Syst. Evol. Microbiol.">
        <title>Exiguobacterium enclense sp. nov., isolated from sediment.</title>
        <authorList>
            <person name="Dastager S.G."/>
            <person name="Mawlankar R."/>
            <person name="Sonalkar V.V."/>
            <person name="Thorat M.N."/>
            <person name="Mual P."/>
            <person name="Verma A."/>
            <person name="Krishnamurthi S."/>
            <person name="Tang S.K."/>
            <person name="Li W.J."/>
        </authorList>
    </citation>
    <scope>NUCLEOTIDE SEQUENCE [LARGE SCALE GENOMIC DNA]</scope>
    <source>
        <strain evidence="5 6">NIO-1109</strain>
    </source>
</reference>
<protein>
    <recommendedName>
        <fullName evidence="4">Nudix hydrolase domain-containing protein</fullName>
    </recommendedName>
</protein>
<evidence type="ECO:0000256" key="1">
    <source>
        <dbReference type="ARBA" id="ARBA00001946"/>
    </source>
</evidence>
<comment type="similarity">
    <text evidence="3">Belongs to the Nudix hydrolase family.</text>
</comment>
<dbReference type="InterPro" id="IPR000086">
    <property type="entry name" value="NUDIX_hydrolase_dom"/>
</dbReference>